<evidence type="ECO:0000313" key="2">
    <source>
        <dbReference type="EMBL" id="KAL2633185.1"/>
    </source>
</evidence>
<name>A0ABD1YQY3_9MARC</name>
<dbReference type="Proteomes" id="UP001605036">
    <property type="component" value="Unassembled WGS sequence"/>
</dbReference>
<sequence>MKAQPYAQHLQDSALAKTPKSPKNPGTDDTLNSLTTEEEQEENPPVFSRLPLSSSRTAVRAKPPKLCEQKYECQAGGTQVFIRGIAARRTPRYSDEVEETLETSTMTGKPS</sequence>
<gene>
    <name evidence="2" type="ORF">R1flu_004664</name>
</gene>
<evidence type="ECO:0000256" key="1">
    <source>
        <dbReference type="SAM" id="MobiDB-lite"/>
    </source>
</evidence>
<keyword evidence="3" id="KW-1185">Reference proteome</keyword>
<comment type="caution">
    <text evidence="2">The sequence shown here is derived from an EMBL/GenBank/DDBJ whole genome shotgun (WGS) entry which is preliminary data.</text>
</comment>
<dbReference type="AlphaFoldDB" id="A0ABD1YQY3"/>
<dbReference type="EMBL" id="JBHFFA010000003">
    <property type="protein sequence ID" value="KAL2633185.1"/>
    <property type="molecule type" value="Genomic_DNA"/>
</dbReference>
<proteinExistence type="predicted"/>
<organism evidence="2 3">
    <name type="scientific">Riccia fluitans</name>
    <dbReference type="NCBI Taxonomy" id="41844"/>
    <lineage>
        <taxon>Eukaryota</taxon>
        <taxon>Viridiplantae</taxon>
        <taxon>Streptophyta</taxon>
        <taxon>Embryophyta</taxon>
        <taxon>Marchantiophyta</taxon>
        <taxon>Marchantiopsida</taxon>
        <taxon>Marchantiidae</taxon>
        <taxon>Marchantiales</taxon>
        <taxon>Ricciaceae</taxon>
        <taxon>Riccia</taxon>
    </lineage>
</organism>
<feature type="region of interest" description="Disordered" evidence="1">
    <location>
        <begin position="1"/>
        <end position="63"/>
    </location>
</feature>
<accession>A0ABD1YQY3</accession>
<reference evidence="2 3" key="1">
    <citation type="submission" date="2024-09" db="EMBL/GenBank/DDBJ databases">
        <title>Chromosome-scale assembly of Riccia fluitans.</title>
        <authorList>
            <person name="Paukszto L."/>
            <person name="Sawicki J."/>
            <person name="Karawczyk K."/>
            <person name="Piernik-Szablinska J."/>
            <person name="Szczecinska M."/>
            <person name="Mazdziarz M."/>
        </authorList>
    </citation>
    <scope>NUCLEOTIDE SEQUENCE [LARGE SCALE GENOMIC DNA]</scope>
    <source>
        <strain evidence="2">Rf_01</strain>
        <tissue evidence="2">Aerial parts of the thallus</tissue>
    </source>
</reference>
<protein>
    <submittedName>
        <fullName evidence="2">Uncharacterized protein</fullName>
    </submittedName>
</protein>
<evidence type="ECO:0000313" key="3">
    <source>
        <dbReference type="Proteomes" id="UP001605036"/>
    </source>
</evidence>